<feature type="binding site" evidence="5">
    <location>
        <position position="104"/>
    </location>
    <ligand>
        <name>substrate</name>
    </ligand>
</feature>
<evidence type="ECO:0000256" key="2">
    <source>
        <dbReference type="ARBA" id="ARBA00022857"/>
    </source>
</evidence>
<dbReference type="STRING" id="5364.A0A5C3MZ78"/>
<evidence type="ECO:0000313" key="9">
    <source>
        <dbReference type="Proteomes" id="UP000305948"/>
    </source>
</evidence>
<proteinExistence type="inferred from homology"/>
<evidence type="ECO:0000256" key="5">
    <source>
        <dbReference type="PIRSR" id="PIRSR000097-2"/>
    </source>
</evidence>
<gene>
    <name evidence="8" type="ORF">OE88DRAFT_1660957</name>
</gene>
<dbReference type="FunFam" id="3.20.20.100:FF:000002">
    <property type="entry name" value="2,5-diketo-D-gluconic acid reductase A"/>
    <property type="match status" value="1"/>
</dbReference>
<evidence type="ECO:0000313" key="8">
    <source>
        <dbReference type="EMBL" id="TFK50510.1"/>
    </source>
</evidence>
<protein>
    <submittedName>
        <fullName evidence="8">Aldo/keto reductase</fullName>
    </submittedName>
</protein>
<sequence length="281" mass="31043">MPWSTVKLNDKTCMPNIAYGTWRLPDAATSVRDALDAGFRHIDTAEAYKNESEAGDTIEQSGVPRSELFITTKFAAVDGQAVEVAIRNSLDRLGISYVDLYLIHNVRHAQPDIPTFWKKMEKIKASGLAKNIGVSNFKLEHLQQLENAQVKPAVNQIMFHPYLYDGLKPTLDYCSKNGIVVEGYSPLIPLVHVPIGKEAATNVASRYSVGPEQALLAWSRAKGVVPVTSSTKKERMEAYRAAGNLELTVEDIAELDAAGTEGAPAWEKIWNDYIASHMKKN</sequence>
<comment type="similarity">
    <text evidence="1">Belongs to the aldo/keto reductase family.</text>
</comment>
<evidence type="ECO:0000256" key="1">
    <source>
        <dbReference type="ARBA" id="ARBA00007905"/>
    </source>
</evidence>
<dbReference type="InterPro" id="IPR018170">
    <property type="entry name" value="Aldo/ket_reductase_CS"/>
</dbReference>
<name>A0A5C3MZ78_9AGAM</name>
<dbReference type="InterPro" id="IPR020471">
    <property type="entry name" value="AKR"/>
</dbReference>
<dbReference type="GO" id="GO:0016652">
    <property type="term" value="F:oxidoreductase activity, acting on NAD(P)H as acceptor"/>
    <property type="evidence" value="ECO:0007669"/>
    <property type="project" value="InterPro"/>
</dbReference>
<evidence type="ECO:0000259" key="7">
    <source>
        <dbReference type="Pfam" id="PF00248"/>
    </source>
</evidence>
<dbReference type="PANTHER" id="PTHR43827">
    <property type="entry name" value="2,5-DIKETO-D-GLUCONIC ACID REDUCTASE"/>
    <property type="match status" value="1"/>
</dbReference>
<dbReference type="CDD" id="cd19120">
    <property type="entry name" value="AKR_AKR3C2-3"/>
    <property type="match status" value="1"/>
</dbReference>
<reference evidence="8 9" key="1">
    <citation type="journal article" date="2019" name="Nat. Ecol. Evol.">
        <title>Megaphylogeny resolves global patterns of mushroom evolution.</title>
        <authorList>
            <person name="Varga T."/>
            <person name="Krizsan K."/>
            <person name="Foldi C."/>
            <person name="Dima B."/>
            <person name="Sanchez-Garcia M."/>
            <person name="Sanchez-Ramirez S."/>
            <person name="Szollosi G.J."/>
            <person name="Szarkandi J.G."/>
            <person name="Papp V."/>
            <person name="Albert L."/>
            <person name="Andreopoulos W."/>
            <person name="Angelini C."/>
            <person name="Antonin V."/>
            <person name="Barry K.W."/>
            <person name="Bougher N.L."/>
            <person name="Buchanan P."/>
            <person name="Buyck B."/>
            <person name="Bense V."/>
            <person name="Catcheside P."/>
            <person name="Chovatia M."/>
            <person name="Cooper J."/>
            <person name="Damon W."/>
            <person name="Desjardin D."/>
            <person name="Finy P."/>
            <person name="Geml J."/>
            <person name="Haridas S."/>
            <person name="Hughes K."/>
            <person name="Justo A."/>
            <person name="Karasinski D."/>
            <person name="Kautmanova I."/>
            <person name="Kiss B."/>
            <person name="Kocsube S."/>
            <person name="Kotiranta H."/>
            <person name="LaButti K.M."/>
            <person name="Lechner B.E."/>
            <person name="Liimatainen K."/>
            <person name="Lipzen A."/>
            <person name="Lukacs Z."/>
            <person name="Mihaltcheva S."/>
            <person name="Morgado L.N."/>
            <person name="Niskanen T."/>
            <person name="Noordeloos M.E."/>
            <person name="Ohm R.A."/>
            <person name="Ortiz-Santana B."/>
            <person name="Ovrebo C."/>
            <person name="Racz N."/>
            <person name="Riley R."/>
            <person name="Savchenko A."/>
            <person name="Shiryaev A."/>
            <person name="Soop K."/>
            <person name="Spirin V."/>
            <person name="Szebenyi C."/>
            <person name="Tomsovsky M."/>
            <person name="Tulloss R.E."/>
            <person name="Uehling J."/>
            <person name="Grigoriev I.V."/>
            <person name="Vagvolgyi C."/>
            <person name="Papp T."/>
            <person name="Martin F.M."/>
            <person name="Miettinen O."/>
            <person name="Hibbett D.S."/>
            <person name="Nagy L.G."/>
        </authorList>
    </citation>
    <scope>NUCLEOTIDE SEQUENCE [LARGE SCALE GENOMIC DNA]</scope>
    <source>
        <strain evidence="8 9">OMC1185</strain>
    </source>
</reference>
<dbReference type="InterPro" id="IPR023210">
    <property type="entry name" value="NADP_OxRdtase_dom"/>
</dbReference>
<dbReference type="PROSITE" id="PS00798">
    <property type="entry name" value="ALDOKETO_REDUCTASE_1"/>
    <property type="match status" value="1"/>
</dbReference>
<organism evidence="8 9">
    <name type="scientific">Heliocybe sulcata</name>
    <dbReference type="NCBI Taxonomy" id="5364"/>
    <lineage>
        <taxon>Eukaryota</taxon>
        <taxon>Fungi</taxon>
        <taxon>Dikarya</taxon>
        <taxon>Basidiomycota</taxon>
        <taxon>Agaricomycotina</taxon>
        <taxon>Agaricomycetes</taxon>
        <taxon>Gloeophyllales</taxon>
        <taxon>Gloeophyllaceae</taxon>
        <taxon>Heliocybe</taxon>
    </lineage>
</organism>
<dbReference type="EMBL" id="ML213513">
    <property type="protein sequence ID" value="TFK50510.1"/>
    <property type="molecule type" value="Genomic_DNA"/>
</dbReference>
<accession>A0A5C3MZ78</accession>
<dbReference type="Proteomes" id="UP000305948">
    <property type="component" value="Unassembled WGS sequence"/>
</dbReference>
<evidence type="ECO:0000256" key="4">
    <source>
        <dbReference type="PIRSR" id="PIRSR000097-1"/>
    </source>
</evidence>
<dbReference type="PROSITE" id="PS00062">
    <property type="entry name" value="ALDOKETO_REDUCTASE_2"/>
    <property type="match status" value="1"/>
</dbReference>
<dbReference type="InterPro" id="IPR044494">
    <property type="entry name" value="AKR3C2/3"/>
</dbReference>
<feature type="active site" description="Proton donor" evidence="4">
    <location>
        <position position="48"/>
    </location>
</feature>
<dbReference type="GO" id="GO:0016616">
    <property type="term" value="F:oxidoreductase activity, acting on the CH-OH group of donors, NAD or NADP as acceptor"/>
    <property type="evidence" value="ECO:0007669"/>
    <property type="project" value="UniProtKB-ARBA"/>
</dbReference>
<feature type="site" description="Lowers pKa of active site Tyr" evidence="6">
    <location>
        <position position="73"/>
    </location>
</feature>
<dbReference type="OrthoDB" id="416253at2759"/>
<evidence type="ECO:0000256" key="3">
    <source>
        <dbReference type="ARBA" id="ARBA00023002"/>
    </source>
</evidence>
<keyword evidence="3" id="KW-0560">Oxidoreductase</keyword>
<keyword evidence="9" id="KW-1185">Reference proteome</keyword>
<dbReference type="SUPFAM" id="SSF51430">
    <property type="entry name" value="NAD(P)-linked oxidoreductase"/>
    <property type="match status" value="1"/>
</dbReference>
<dbReference type="Pfam" id="PF00248">
    <property type="entry name" value="Aldo_ket_red"/>
    <property type="match status" value="1"/>
</dbReference>
<evidence type="ECO:0000256" key="6">
    <source>
        <dbReference type="PIRSR" id="PIRSR000097-3"/>
    </source>
</evidence>
<dbReference type="PRINTS" id="PR00069">
    <property type="entry name" value="ALDKETRDTASE"/>
</dbReference>
<keyword evidence="2" id="KW-0521">NADP</keyword>
<dbReference type="PANTHER" id="PTHR43827:SF3">
    <property type="entry name" value="NADP-DEPENDENT OXIDOREDUCTASE DOMAIN-CONTAINING PROTEIN"/>
    <property type="match status" value="1"/>
</dbReference>
<dbReference type="InterPro" id="IPR036812">
    <property type="entry name" value="NAD(P)_OxRdtase_dom_sf"/>
</dbReference>
<dbReference type="PIRSF" id="PIRSF000097">
    <property type="entry name" value="AKR"/>
    <property type="match status" value="1"/>
</dbReference>
<dbReference type="Gene3D" id="3.20.20.100">
    <property type="entry name" value="NADP-dependent oxidoreductase domain"/>
    <property type="match status" value="1"/>
</dbReference>
<dbReference type="AlphaFoldDB" id="A0A5C3MZ78"/>
<feature type="domain" description="NADP-dependent oxidoreductase" evidence="7">
    <location>
        <begin position="17"/>
        <end position="187"/>
    </location>
</feature>